<evidence type="ECO:0000256" key="2">
    <source>
        <dbReference type="ARBA" id="ARBA00022475"/>
    </source>
</evidence>
<keyword evidence="3 7" id="KW-0812">Transmembrane</keyword>
<evidence type="ECO:0000256" key="5">
    <source>
        <dbReference type="ARBA" id="ARBA00023136"/>
    </source>
</evidence>
<dbReference type="PANTHER" id="PTHR39087:SF2">
    <property type="entry name" value="UPF0104 MEMBRANE PROTEIN MJ1595"/>
    <property type="match status" value="1"/>
</dbReference>
<dbReference type="Pfam" id="PF03706">
    <property type="entry name" value="LPG_synthase_TM"/>
    <property type="match status" value="1"/>
</dbReference>
<feature type="transmembrane region" description="Helical" evidence="7">
    <location>
        <begin position="165"/>
        <end position="191"/>
    </location>
</feature>
<proteinExistence type="predicted"/>
<gene>
    <name evidence="8" type="ORF">K8W24_01640</name>
</gene>
<protein>
    <submittedName>
        <fullName evidence="8">Lysylphosphatidylglycerol synthase domain-containing protein</fullName>
    </submittedName>
</protein>
<evidence type="ECO:0000256" key="3">
    <source>
        <dbReference type="ARBA" id="ARBA00022692"/>
    </source>
</evidence>
<keyword evidence="2" id="KW-1003">Cell membrane</keyword>
<evidence type="ECO:0000256" key="6">
    <source>
        <dbReference type="SAM" id="MobiDB-lite"/>
    </source>
</evidence>
<dbReference type="InterPro" id="IPR022791">
    <property type="entry name" value="L-PG_synthase/AglD"/>
</dbReference>
<organism evidence="8 9">
    <name type="scientific">Brachybacterium paraconglomeratum</name>
    <dbReference type="NCBI Taxonomy" id="173362"/>
    <lineage>
        <taxon>Bacteria</taxon>
        <taxon>Bacillati</taxon>
        <taxon>Actinomycetota</taxon>
        <taxon>Actinomycetes</taxon>
        <taxon>Micrococcales</taxon>
        <taxon>Dermabacteraceae</taxon>
        <taxon>Brachybacterium</taxon>
    </lineage>
</organism>
<feature type="transmembrane region" description="Helical" evidence="7">
    <location>
        <begin position="211"/>
        <end position="233"/>
    </location>
</feature>
<evidence type="ECO:0000256" key="4">
    <source>
        <dbReference type="ARBA" id="ARBA00022989"/>
    </source>
</evidence>
<dbReference type="GO" id="GO:0005886">
    <property type="term" value="C:plasma membrane"/>
    <property type="evidence" value="ECO:0007669"/>
    <property type="project" value="UniProtKB-SubCell"/>
</dbReference>
<keyword evidence="4 7" id="KW-1133">Transmembrane helix</keyword>
<feature type="transmembrane region" description="Helical" evidence="7">
    <location>
        <begin position="351"/>
        <end position="374"/>
    </location>
</feature>
<reference evidence="8" key="1">
    <citation type="journal article" date="2021" name="PeerJ">
        <title>Extensive microbial diversity within the chicken gut microbiome revealed by metagenomics and culture.</title>
        <authorList>
            <person name="Gilroy R."/>
            <person name="Ravi A."/>
            <person name="Getino M."/>
            <person name="Pursley I."/>
            <person name="Horton D.L."/>
            <person name="Alikhan N.F."/>
            <person name="Baker D."/>
            <person name="Gharbi K."/>
            <person name="Hall N."/>
            <person name="Watson M."/>
            <person name="Adriaenssens E.M."/>
            <person name="Foster-Nyarko E."/>
            <person name="Jarju S."/>
            <person name="Secka A."/>
            <person name="Antonio M."/>
            <person name="Oren A."/>
            <person name="Chaudhuri R.R."/>
            <person name="La Ragione R."/>
            <person name="Hildebrand F."/>
            <person name="Pallen M.J."/>
        </authorList>
    </citation>
    <scope>NUCLEOTIDE SEQUENCE</scope>
    <source>
        <strain evidence="8">1647</strain>
    </source>
</reference>
<feature type="transmembrane region" description="Helical" evidence="7">
    <location>
        <begin position="91"/>
        <end position="114"/>
    </location>
</feature>
<comment type="subcellular location">
    <subcellularLocation>
        <location evidence="1">Cell membrane</location>
        <topology evidence="1">Multi-pass membrane protein</topology>
    </subcellularLocation>
</comment>
<dbReference type="EMBL" id="DYWO01000050">
    <property type="protein sequence ID" value="HJF48492.1"/>
    <property type="molecule type" value="Genomic_DNA"/>
</dbReference>
<evidence type="ECO:0000256" key="1">
    <source>
        <dbReference type="ARBA" id="ARBA00004651"/>
    </source>
</evidence>
<name>A0A921GLD9_9MICO</name>
<evidence type="ECO:0000256" key="7">
    <source>
        <dbReference type="SAM" id="Phobius"/>
    </source>
</evidence>
<feature type="transmembrane region" description="Helical" evidence="7">
    <location>
        <begin position="58"/>
        <end position="79"/>
    </location>
</feature>
<sequence length="381" mass="37835">MSEAPPGPQDPAPEPPESAEPAGGTERPMQADHSPERLALLTEDLGSAPPERPGAGRLLAAAASGLLVIALLVWGLPWATGASWGEIVASLAALPWWSVPAMLVLGAGALLLEAMTVRAAVPGSRPSPVLQGHIASQGAALALPGGSVLGLGLLAWVLRRSGIALPVVLTGILAASLVEMAITSVLVPLLGAGSYLLGSALTPAGTLAAGWLWAAAVAAAGAVIALVLSAVLLRRGVLTALLAQADGMLPAGASAEILHQREALVGMLRRRLPALALPTLAARTLQLAALWLAIESVGAEVPALFVLAVFALGRVLALVPLTPGGAGISETVSGAALVGLGVGSADAAAAMLLLLVAMLVVPLLAGAVAVPAALTRTPARR</sequence>
<feature type="compositionally biased region" description="Pro residues" evidence="6">
    <location>
        <begin position="1"/>
        <end position="18"/>
    </location>
</feature>
<dbReference type="PANTHER" id="PTHR39087">
    <property type="entry name" value="UPF0104 MEMBRANE PROTEIN MJ1595"/>
    <property type="match status" value="1"/>
</dbReference>
<feature type="transmembrane region" description="Helical" evidence="7">
    <location>
        <begin position="134"/>
        <end position="158"/>
    </location>
</feature>
<evidence type="ECO:0000313" key="9">
    <source>
        <dbReference type="Proteomes" id="UP000775129"/>
    </source>
</evidence>
<dbReference type="Proteomes" id="UP000775129">
    <property type="component" value="Unassembled WGS sequence"/>
</dbReference>
<evidence type="ECO:0000313" key="8">
    <source>
        <dbReference type="EMBL" id="HJF48492.1"/>
    </source>
</evidence>
<accession>A0A921GLD9</accession>
<feature type="region of interest" description="Disordered" evidence="6">
    <location>
        <begin position="1"/>
        <end position="37"/>
    </location>
</feature>
<reference evidence="8" key="2">
    <citation type="submission" date="2021-09" db="EMBL/GenBank/DDBJ databases">
        <authorList>
            <person name="Gilroy R."/>
        </authorList>
    </citation>
    <scope>NUCLEOTIDE SEQUENCE</scope>
    <source>
        <strain evidence="8">1647</strain>
    </source>
</reference>
<dbReference type="AlphaFoldDB" id="A0A921GLD9"/>
<feature type="transmembrane region" description="Helical" evidence="7">
    <location>
        <begin position="300"/>
        <end position="319"/>
    </location>
</feature>
<keyword evidence="5 7" id="KW-0472">Membrane</keyword>
<comment type="caution">
    <text evidence="8">The sequence shown here is derived from an EMBL/GenBank/DDBJ whole genome shotgun (WGS) entry which is preliminary data.</text>
</comment>